<evidence type="ECO:0000313" key="7">
    <source>
        <dbReference type="EMBL" id="OGZ96864.1"/>
    </source>
</evidence>
<dbReference type="GO" id="GO:1990904">
    <property type="term" value="C:ribonucleoprotein complex"/>
    <property type="evidence" value="ECO:0007669"/>
    <property type="project" value="UniProtKB-KW"/>
</dbReference>
<dbReference type="GO" id="GO:0006412">
    <property type="term" value="P:translation"/>
    <property type="evidence" value="ECO:0007669"/>
    <property type="project" value="UniProtKB-UniRule"/>
</dbReference>
<dbReference type="GO" id="GO:0017148">
    <property type="term" value="P:negative regulation of translation"/>
    <property type="evidence" value="ECO:0007669"/>
    <property type="project" value="TreeGrafter"/>
</dbReference>
<dbReference type="InterPro" id="IPR036899">
    <property type="entry name" value="Ribosomal_uL13_sf"/>
</dbReference>
<organism evidence="7 8">
    <name type="scientific">Candidatus Sungbacteria bacterium RIFCSPHIGHO2_01_FULL_50_25</name>
    <dbReference type="NCBI Taxonomy" id="1802265"/>
    <lineage>
        <taxon>Bacteria</taxon>
        <taxon>Candidatus Sungiibacteriota</taxon>
    </lineage>
</organism>
<evidence type="ECO:0000256" key="2">
    <source>
        <dbReference type="ARBA" id="ARBA00022980"/>
    </source>
</evidence>
<proteinExistence type="inferred from homology"/>
<comment type="subunit">
    <text evidence="4">Part of the 50S ribosomal subunit.</text>
</comment>
<evidence type="ECO:0000256" key="1">
    <source>
        <dbReference type="ARBA" id="ARBA00006227"/>
    </source>
</evidence>
<comment type="caution">
    <text evidence="7">The sequence shown here is derived from an EMBL/GenBank/DDBJ whole genome shotgun (WGS) entry which is preliminary data.</text>
</comment>
<dbReference type="Gene3D" id="3.90.1180.10">
    <property type="entry name" value="Ribosomal protein L13"/>
    <property type="match status" value="1"/>
</dbReference>
<dbReference type="GO" id="GO:0003729">
    <property type="term" value="F:mRNA binding"/>
    <property type="evidence" value="ECO:0007669"/>
    <property type="project" value="TreeGrafter"/>
</dbReference>
<dbReference type="InterPro" id="IPR005823">
    <property type="entry name" value="Ribosomal_uL13_bac-type"/>
</dbReference>
<gene>
    <name evidence="4 6" type="primary">rplM</name>
    <name evidence="7" type="ORF">A2847_00795</name>
</gene>
<accession>A0A1G2KBL4</accession>
<evidence type="ECO:0000256" key="4">
    <source>
        <dbReference type="HAMAP-Rule" id="MF_01366"/>
    </source>
</evidence>
<comment type="similarity">
    <text evidence="1 4 5">Belongs to the universal ribosomal protein uL13 family.</text>
</comment>
<dbReference type="GO" id="GO:0005840">
    <property type="term" value="C:ribosome"/>
    <property type="evidence" value="ECO:0007669"/>
    <property type="project" value="UniProtKB-KW"/>
</dbReference>
<dbReference type="InterPro" id="IPR023563">
    <property type="entry name" value="Ribosomal_uL13_CS"/>
</dbReference>
<dbReference type="EMBL" id="MHQD01000005">
    <property type="protein sequence ID" value="OGZ96864.1"/>
    <property type="molecule type" value="Genomic_DNA"/>
</dbReference>
<dbReference type="SUPFAM" id="SSF52161">
    <property type="entry name" value="Ribosomal protein L13"/>
    <property type="match status" value="1"/>
</dbReference>
<dbReference type="Proteomes" id="UP000178574">
    <property type="component" value="Unassembled WGS sequence"/>
</dbReference>
<reference evidence="7 8" key="1">
    <citation type="journal article" date="2016" name="Nat. Commun.">
        <title>Thousands of microbial genomes shed light on interconnected biogeochemical processes in an aquifer system.</title>
        <authorList>
            <person name="Anantharaman K."/>
            <person name="Brown C.T."/>
            <person name="Hug L.A."/>
            <person name="Sharon I."/>
            <person name="Castelle C.J."/>
            <person name="Probst A.J."/>
            <person name="Thomas B.C."/>
            <person name="Singh A."/>
            <person name="Wilkins M.J."/>
            <person name="Karaoz U."/>
            <person name="Brodie E.L."/>
            <person name="Williams K.H."/>
            <person name="Hubbard S.S."/>
            <person name="Banfield J.F."/>
        </authorList>
    </citation>
    <scope>NUCLEOTIDE SEQUENCE [LARGE SCALE GENOMIC DNA]</scope>
</reference>
<keyword evidence="3 4" id="KW-0687">Ribonucleoprotein</keyword>
<name>A0A1G2KBL4_9BACT</name>
<comment type="function">
    <text evidence="4 6">This protein is one of the early assembly proteins of the 50S ribosomal subunit, although it is not seen to bind rRNA by itself. It is important during the early stages of 50S assembly.</text>
</comment>
<evidence type="ECO:0000313" key="8">
    <source>
        <dbReference type="Proteomes" id="UP000178574"/>
    </source>
</evidence>
<dbReference type="NCBIfam" id="TIGR01066">
    <property type="entry name" value="rplM_bact"/>
    <property type="match status" value="1"/>
</dbReference>
<dbReference type="PANTHER" id="PTHR11545:SF2">
    <property type="entry name" value="LARGE RIBOSOMAL SUBUNIT PROTEIN UL13M"/>
    <property type="match status" value="1"/>
</dbReference>
<evidence type="ECO:0000256" key="5">
    <source>
        <dbReference type="RuleBase" id="RU003877"/>
    </source>
</evidence>
<protein>
    <recommendedName>
        <fullName evidence="4">Large ribosomal subunit protein uL13</fullName>
    </recommendedName>
</protein>
<dbReference type="Pfam" id="PF00572">
    <property type="entry name" value="Ribosomal_L13"/>
    <property type="match status" value="1"/>
</dbReference>
<dbReference type="AlphaFoldDB" id="A0A1G2KBL4"/>
<dbReference type="PANTHER" id="PTHR11545">
    <property type="entry name" value="RIBOSOMAL PROTEIN L13"/>
    <property type="match status" value="1"/>
</dbReference>
<dbReference type="PROSITE" id="PS00783">
    <property type="entry name" value="RIBOSOMAL_L13"/>
    <property type="match status" value="1"/>
</dbReference>
<dbReference type="HAMAP" id="MF_01366">
    <property type="entry name" value="Ribosomal_uL13"/>
    <property type="match status" value="1"/>
</dbReference>
<keyword evidence="2 4" id="KW-0689">Ribosomal protein</keyword>
<dbReference type="GO" id="GO:0003735">
    <property type="term" value="F:structural constituent of ribosome"/>
    <property type="evidence" value="ECO:0007669"/>
    <property type="project" value="InterPro"/>
</dbReference>
<sequence length="118" mass="13299">MSKEYKIDAAHKVLGRLASEVAVLLRGKNDPKFDPTKLSGNRVTVFNTDKIAVTGRKMKQKMYRRHSGYIGGLKEEALSLVMQKDSRRVVREAVSGMLPKNRSRAKWMKNLILVKGGL</sequence>
<evidence type="ECO:0000256" key="6">
    <source>
        <dbReference type="RuleBase" id="RU003878"/>
    </source>
</evidence>
<dbReference type="PIRSF" id="PIRSF002181">
    <property type="entry name" value="Ribosomal_L13"/>
    <property type="match status" value="1"/>
</dbReference>
<evidence type="ECO:0000256" key="3">
    <source>
        <dbReference type="ARBA" id="ARBA00023274"/>
    </source>
</evidence>
<dbReference type="InterPro" id="IPR005822">
    <property type="entry name" value="Ribosomal_uL13"/>
</dbReference>
<dbReference type="CDD" id="cd00392">
    <property type="entry name" value="Ribosomal_L13"/>
    <property type="match status" value="1"/>
</dbReference>